<keyword evidence="3" id="KW-1185">Reference proteome</keyword>
<feature type="non-terminal residue" evidence="2">
    <location>
        <position position="79"/>
    </location>
</feature>
<comment type="caution">
    <text evidence="2">The sequence shown here is derived from an EMBL/GenBank/DDBJ whole genome shotgun (WGS) entry which is preliminary data.</text>
</comment>
<keyword evidence="1" id="KW-0472">Membrane</keyword>
<keyword evidence="1" id="KW-1133">Transmembrane helix</keyword>
<accession>A0AAV0B6Q6</accession>
<evidence type="ECO:0000313" key="3">
    <source>
        <dbReference type="Proteomes" id="UP001153365"/>
    </source>
</evidence>
<evidence type="ECO:0000256" key="1">
    <source>
        <dbReference type="SAM" id="Phobius"/>
    </source>
</evidence>
<dbReference type="AlphaFoldDB" id="A0AAV0B6Q6"/>
<proteinExistence type="predicted"/>
<gene>
    <name evidence="2" type="ORF">PPACK8108_LOCUS15771</name>
</gene>
<dbReference type="Proteomes" id="UP001153365">
    <property type="component" value="Unassembled WGS sequence"/>
</dbReference>
<reference evidence="2" key="1">
    <citation type="submission" date="2022-06" db="EMBL/GenBank/DDBJ databases">
        <authorList>
            <consortium name="SYNGENTA / RWTH Aachen University"/>
        </authorList>
    </citation>
    <scope>NUCLEOTIDE SEQUENCE</scope>
</reference>
<name>A0AAV0B6Q6_PHAPC</name>
<protein>
    <submittedName>
        <fullName evidence="2">Expressed protein</fullName>
    </submittedName>
</protein>
<feature type="transmembrane region" description="Helical" evidence="1">
    <location>
        <begin position="6"/>
        <end position="27"/>
    </location>
</feature>
<sequence length="79" mass="9234">MYSKMIMFYLFYIAIATLDFSGALTTYGGNDKYLHKRDNETIIPEGPFKNARKEDCPKYQQKCQETSIEKKKCPDYCAE</sequence>
<dbReference type="EMBL" id="CALTRL010004240">
    <property type="protein sequence ID" value="CAH7682698.1"/>
    <property type="molecule type" value="Genomic_DNA"/>
</dbReference>
<keyword evidence="1" id="KW-0812">Transmembrane</keyword>
<evidence type="ECO:0000313" key="2">
    <source>
        <dbReference type="EMBL" id="CAH7682698.1"/>
    </source>
</evidence>
<organism evidence="2 3">
    <name type="scientific">Phakopsora pachyrhizi</name>
    <name type="common">Asian soybean rust disease fungus</name>
    <dbReference type="NCBI Taxonomy" id="170000"/>
    <lineage>
        <taxon>Eukaryota</taxon>
        <taxon>Fungi</taxon>
        <taxon>Dikarya</taxon>
        <taxon>Basidiomycota</taxon>
        <taxon>Pucciniomycotina</taxon>
        <taxon>Pucciniomycetes</taxon>
        <taxon>Pucciniales</taxon>
        <taxon>Phakopsoraceae</taxon>
        <taxon>Phakopsora</taxon>
    </lineage>
</organism>